<dbReference type="InterPro" id="IPR000182">
    <property type="entry name" value="GNAT_dom"/>
</dbReference>
<proteinExistence type="predicted"/>
<dbReference type="AlphaFoldDB" id="A0A1H7WCI0"/>
<reference evidence="4 5" key="1">
    <citation type="submission" date="2016-10" db="EMBL/GenBank/DDBJ databases">
        <authorList>
            <person name="de Groot N.N."/>
        </authorList>
    </citation>
    <scope>NUCLEOTIDE SEQUENCE [LARGE SCALE GENOMIC DNA]</scope>
    <source>
        <strain evidence="4 5">DSM 100674</strain>
    </source>
</reference>
<keyword evidence="4" id="KW-0689">Ribosomal protein</keyword>
<dbReference type="InterPro" id="IPR016181">
    <property type="entry name" value="Acyl_CoA_acyltransferase"/>
</dbReference>
<evidence type="ECO:0000259" key="3">
    <source>
        <dbReference type="PROSITE" id="PS51186"/>
    </source>
</evidence>
<dbReference type="InterPro" id="IPR050832">
    <property type="entry name" value="Bact_Acetyltransf"/>
</dbReference>
<dbReference type="GO" id="GO:0016747">
    <property type="term" value="F:acyltransferase activity, transferring groups other than amino-acyl groups"/>
    <property type="evidence" value="ECO:0007669"/>
    <property type="project" value="InterPro"/>
</dbReference>
<evidence type="ECO:0000313" key="5">
    <source>
        <dbReference type="Proteomes" id="UP000199582"/>
    </source>
</evidence>
<dbReference type="RefSeq" id="WP_093039008.1">
    <property type="nucleotide sequence ID" value="NZ_FOAG01000015.1"/>
</dbReference>
<keyword evidence="1" id="KW-0808">Transferase</keyword>
<dbReference type="SUPFAM" id="SSF55729">
    <property type="entry name" value="Acyl-CoA N-acyltransferases (Nat)"/>
    <property type="match status" value="1"/>
</dbReference>
<dbReference type="STRING" id="1287727.SAMN05443999_1152"/>
<dbReference type="PANTHER" id="PTHR43877">
    <property type="entry name" value="AMINOALKYLPHOSPHONATE N-ACETYLTRANSFERASE-RELATED-RELATED"/>
    <property type="match status" value="1"/>
</dbReference>
<sequence>MTIELTIRPAERQDIAAIQSVADNAELFPPEMLEDMMIGYLDRTSNDLWFVALTGDRLVGFGFCEPERMTSGTWNLLAIGILDDCRGQGIGAAMMRHLEDRLRTAGERILIVETLGTPAFERTRSFYRTNGYVEEARIREFYEPGGDKVVYWKHL</sequence>
<keyword evidence="4" id="KW-0687">Ribonucleoprotein</keyword>
<keyword evidence="2" id="KW-0012">Acyltransferase</keyword>
<accession>A0A1H7WCI0</accession>
<dbReference type="OrthoDB" id="9789603at2"/>
<evidence type="ECO:0000313" key="4">
    <source>
        <dbReference type="EMBL" id="SEM18637.1"/>
    </source>
</evidence>
<dbReference type="Pfam" id="PF00583">
    <property type="entry name" value="Acetyltransf_1"/>
    <property type="match status" value="1"/>
</dbReference>
<name>A0A1H7WCI0_9RHOB</name>
<dbReference type="PANTHER" id="PTHR43877:SF2">
    <property type="entry name" value="AMINOALKYLPHOSPHONATE N-ACETYLTRANSFERASE-RELATED"/>
    <property type="match status" value="1"/>
</dbReference>
<feature type="domain" description="N-acetyltransferase" evidence="3">
    <location>
        <begin position="5"/>
        <end position="155"/>
    </location>
</feature>
<dbReference type="CDD" id="cd04301">
    <property type="entry name" value="NAT_SF"/>
    <property type="match status" value="1"/>
</dbReference>
<evidence type="ECO:0000256" key="1">
    <source>
        <dbReference type="ARBA" id="ARBA00022679"/>
    </source>
</evidence>
<organism evidence="4 5">
    <name type="scientific">Roseovarius azorensis</name>
    <dbReference type="NCBI Taxonomy" id="1287727"/>
    <lineage>
        <taxon>Bacteria</taxon>
        <taxon>Pseudomonadati</taxon>
        <taxon>Pseudomonadota</taxon>
        <taxon>Alphaproteobacteria</taxon>
        <taxon>Rhodobacterales</taxon>
        <taxon>Roseobacteraceae</taxon>
        <taxon>Roseovarius</taxon>
    </lineage>
</organism>
<keyword evidence="5" id="KW-1185">Reference proteome</keyword>
<dbReference type="Proteomes" id="UP000199582">
    <property type="component" value="Unassembled WGS sequence"/>
</dbReference>
<dbReference type="GO" id="GO:0005840">
    <property type="term" value="C:ribosome"/>
    <property type="evidence" value="ECO:0007669"/>
    <property type="project" value="UniProtKB-KW"/>
</dbReference>
<dbReference type="EMBL" id="FOAG01000015">
    <property type="protein sequence ID" value="SEM18637.1"/>
    <property type="molecule type" value="Genomic_DNA"/>
</dbReference>
<evidence type="ECO:0000256" key="2">
    <source>
        <dbReference type="ARBA" id="ARBA00023315"/>
    </source>
</evidence>
<gene>
    <name evidence="4" type="ORF">SAMN05443999_1152</name>
</gene>
<protein>
    <submittedName>
        <fullName evidence="4">Ribosomal protein S18 acetylase RimI</fullName>
    </submittedName>
</protein>
<dbReference type="Gene3D" id="3.40.630.30">
    <property type="match status" value="1"/>
</dbReference>
<dbReference type="PROSITE" id="PS51186">
    <property type="entry name" value="GNAT"/>
    <property type="match status" value="1"/>
</dbReference>